<dbReference type="GO" id="GO:0008168">
    <property type="term" value="F:methyltransferase activity"/>
    <property type="evidence" value="ECO:0007669"/>
    <property type="project" value="InterPro"/>
</dbReference>
<dbReference type="EMBL" id="CAFBOS010000008">
    <property type="protein sequence ID" value="CAB4979002.1"/>
    <property type="molecule type" value="Genomic_DNA"/>
</dbReference>
<dbReference type="GO" id="GO:0032259">
    <property type="term" value="P:methylation"/>
    <property type="evidence" value="ECO:0007669"/>
    <property type="project" value="InterPro"/>
</dbReference>
<evidence type="ECO:0000313" key="3">
    <source>
        <dbReference type="EMBL" id="CAB4834825.1"/>
    </source>
</evidence>
<accession>A0A6J7APM2</accession>
<evidence type="ECO:0000313" key="4">
    <source>
        <dbReference type="EMBL" id="CAB4906091.1"/>
    </source>
</evidence>
<protein>
    <submittedName>
        <fullName evidence="3">Unannotated protein</fullName>
    </submittedName>
</protein>
<organism evidence="3">
    <name type="scientific">freshwater metagenome</name>
    <dbReference type="NCBI Taxonomy" id="449393"/>
    <lineage>
        <taxon>unclassified sequences</taxon>
        <taxon>metagenomes</taxon>
        <taxon>ecological metagenomes</taxon>
    </lineage>
</organism>
<dbReference type="SUPFAM" id="SSF53335">
    <property type="entry name" value="S-adenosyl-L-methionine-dependent methyltransferases"/>
    <property type="match status" value="1"/>
</dbReference>
<dbReference type="InterPro" id="IPR029063">
    <property type="entry name" value="SAM-dependent_MTases_sf"/>
</dbReference>
<dbReference type="InterPro" id="IPR002877">
    <property type="entry name" value="RNA_MeTrfase_FtsJ_dom"/>
</dbReference>
<sequence>MTTAYLAAEDYESQLGEELAANGVKVTQRHDRLFITEDEPIAAAWAMNTWFDAEYLGVPSIREAADALRERQRSWAAYAPHHRGRAELITAKLPHVSAKALAIGAPAPNAPLGSWTLLSPGLMLAAAHCSSPFPNGVANLIEDRTGPPSRAYLKLWEAFLRVGRWPTPGERCLDLGASPGGWTWMLAHLGAYVTAVDKAPLDERVEGMPEVRFRSASAFSIEPESFGELDWLCSDVIAYPKRMYALVERWHRSGNVRNMIVSMKFQGETDHEIARAFASIEGSQLFHLHHNRHELTFALLRD</sequence>
<evidence type="ECO:0000259" key="1">
    <source>
        <dbReference type="Pfam" id="PF01728"/>
    </source>
</evidence>
<reference evidence="3" key="1">
    <citation type="submission" date="2020-05" db="EMBL/GenBank/DDBJ databases">
        <authorList>
            <person name="Chiriac C."/>
            <person name="Salcher M."/>
            <person name="Ghai R."/>
            <person name="Kavagutti S V."/>
        </authorList>
    </citation>
    <scope>NUCLEOTIDE SEQUENCE</scope>
</reference>
<dbReference type="Pfam" id="PF01728">
    <property type="entry name" value="FtsJ"/>
    <property type="match status" value="1"/>
</dbReference>
<name>A0A6J7APM2_9ZZZZ</name>
<feature type="domain" description="Ribosomal RNA methyltransferase FtsJ" evidence="1">
    <location>
        <begin position="149"/>
        <end position="236"/>
    </location>
</feature>
<dbReference type="EMBL" id="CAEZYR010000065">
    <property type="protein sequence ID" value="CAB4750820.1"/>
    <property type="molecule type" value="Genomic_DNA"/>
</dbReference>
<dbReference type="EMBL" id="CAFBMH010000033">
    <property type="protein sequence ID" value="CAB4906091.1"/>
    <property type="molecule type" value="Genomic_DNA"/>
</dbReference>
<dbReference type="PANTHER" id="PTHR37524:SF2">
    <property type="entry name" value="RIBOSOMAL RNA METHYLTRANSFERASE FTSJ DOMAIN-CONTAINING PROTEIN"/>
    <property type="match status" value="1"/>
</dbReference>
<dbReference type="EMBL" id="CAFABA010000105">
    <property type="protein sequence ID" value="CAB4834825.1"/>
    <property type="molecule type" value="Genomic_DNA"/>
</dbReference>
<dbReference type="PANTHER" id="PTHR37524">
    <property type="entry name" value="RIBOSOMAL RNA LARGE SUBUNIT METHYLTRANSFERASE M"/>
    <property type="match status" value="1"/>
</dbReference>
<proteinExistence type="predicted"/>
<dbReference type="Gene3D" id="3.40.50.150">
    <property type="entry name" value="Vaccinia Virus protein VP39"/>
    <property type="match status" value="1"/>
</dbReference>
<evidence type="ECO:0000313" key="2">
    <source>
        <dbReference type="EMBL" id="CAB4750820.1"/>
    </source>
</evidence>
<gene>
    <name evidence="2" type="ORF">UFOPK2754_01795</name>
    <name evidence="3" type="ORF">UFOPK3139_02212</name>
    <name evidence="4" type="ORF">UFOPK3543_01148</name>
    <name evidence="5" type="ORF">UFOPK3967_00234</name>
</gene>
<evidence type="ECO:0000313" key="5">
    <source>
        <dbReference type="EMBL" id="CAB4979002.1"/>
    </source>
</evidence>
<dbReference type="AlphaFoldDB" id="A0A6J7APM2"/>